<evidence type="ECO:0000256" key="2">
    <source>
        <dbReference type="ARBA" id="ARBA00022603"/>
    </source>
</evidence>
<dbReference type="CDD" id="cd02440">
    <property type="entry name" value="AdoMet_MTases"/>
    <property type="match status" value="2"/>
</dbReference>
<keyword evidence="4 5" id="KW-0949">S-adenosyl-L-methionine</keyword>
<dbReference type="PANTHER" id="PTHR12315:SF0">
    <property type="entry name" value="7SK SNRNA METHYLPHOSPHATE CAPPING ENZYME"/>
    <property type="match status" value="1"/>
</dbReference>
<evidence type="ECO:0000259" key="8">
    <source>
        <dbReference type="PROSITE" id="PS51515"/>
    </source>
</evidence>
<keyword evidence="3 6" id="KW-0808">Transferase</keyword>
<dbReference type="InterPro" id="IPR029063">
    <property type="entry name" value="SAM-dependent_MTases_sf"/>
</dbReference>
<dbReference type="OrthoDB" id="540004at2759"/>
<dbReference type="GO" id="GO:0008173">
    <property type="term" value="F:RNA methyltransferase activity"/>
    <property type="evidence" value="ECO:0007669"/>
    <property type="project" value="UniProtKB-UniRule"/>
</dbReference>
<dbReference type="Proteomes" id="UP000541558">
    <property type="component" value="Unassembled WGS sequence"/>
</dbReference>
<dbReference type="AlphaFoldDB" id="A0A8H5FGY5"/>
<feature type="domain" description="Bin3-type SAM" evidence="8">
    <location>
        <begin position="25"/>
        <end position="329"/>
    </location>
</feature>
<feature type="region of interest" description="Disordered" evidence="7">
    <location>
        <begin position="100"/>
        <end position="160"/>
    </location>
</feature>
<dbReference type="InterPro" id="IPR039772">
    <property type="entry name" value="Bin3-like"/>
</dbReference>
<evidence type="ECO:0000256" key="1">
    <source>
        <dbReference type="ARBA" id="ARBA00008361"/>
    </source>
</evidence>
<accession>A0A8H5FGY5</accession>
<evidence type="ECO:0000256" key="3">
    <source>
        <dbReference type="ARBA" id="ARBA00022679"/>
    </source>
</evidence>
<dbReference type="GO" id="GO:0008171">
    <property type="term" value="F:O-methyltransferase activity"/>
    <property type="evidence" value="ECO:0007669"/>
    <property type="project" value="UniProtKB-UniRule"/>
</dbReference>
<organism evidence="9 10">
    <name type="scientific">Ephemerocybe angulata</name>
    <dbReference type="NCBI Taxonomy" id="980116"/>
    <lineage>
        <taxon>Eukaryota</taxon>
        <taxon>Fungi</taxon>
        <taxon>Dikarya</taxon>
        <taxon>Basidiomycota</taxon>
        <taxon>Agaricomycotina</taxon>
        <taxon>Agaricomycetes</taxon>
        <taxon>Agaricomycetidae</taxon>
        <taxon>Agaricales</taxon>
        <taxon>Agaricineae</taxon>
        <taxon>Psathyrellaceae</taxon>
        <taxon>Ephemerocybe</taxon>
    </lineage>
</organism>
<dbReference type="PANTHER" id="PTHR12315">
    <property type="entry name" value="BICOID-INTERACTING PROTEIN RELATED"/>
    <property type="match status" value="1"/>
</dbReference>
<dbReference type="EMBL" id="JAACJK010000058">
    <property type="protein sequence ID" value="KAF5336386.1"/>
    <property type="molecule type" value="Genomic_DNA"/>
</dbReference>
<evidence type="ECO:0000256" key="7">
    <source>
        <dbReference type="SAM" id="MobiDB-lite"/>
    </source>
</evidence>
<proteinExistence type="inferred from homology"/>
<dbReference type="SUPFAM" id="SSF53335">
    <property type="entry name" value="S-adenosyl-L-methionine-dependent methyltransferases"/>
    <property type="match status" value="1"/>
</dbReference>
<comment type="similarity">
    <text evidence="1 6">Belongs to the methyltransferase superfamily.</text>
</comment>
<dbReference type="GO" id="GO:0040031">
    <property type="term" value="P:snRNA modification"/>
    <property type="evidence" value="ECO:0007669"/>
    <property type="project" value="TreeGrafter"/>
</dbReference>
<comment type="caution">
    <text evidence="9">The sequence shown here is derived from an EMBL/GenBank/DDBJ whole genome shotgun (WGS) entry which is preliminary data.</text>
</comment>
<keyword evidence="10" id="KW-1185">Reference proteome</keyword>
<dbReference type="Pfam" id="PF06859">
    <property type="entry name" value="Bin3"/>
    <property type="match status" value="1"/>
</dbReference>
<dbReference type="GO" id="GO:0017069">
    <property type="term" value="F:snRNA binding"/>
    <property type="evidence" value="ECO:0007669"/>
    <property type="project" value="TreeGrafter"/>
</dbReference>
<dbReference type="EC" id="2.1.1.-" evidence="6"/>
<gene>
    <name evidence="9" type="ORF">D9611_006554</name>
</gene>
<dbReference type="GO" id="GO:0032259">
    <property type="term" value="P:methylation"/>
    <property type="evidence" value="ECO:0007669"/>
    <property type="project" value="UniProtKB-KW"/>
</dbReference>
<dbReference type="Gene3D" id="3.40.50.150">
    <property type="entry name" value="Vaccinia Virus protein VP39"/>
    <property type="match status" value="1"/>
</dbReference>
<feature type="compositionally biased region" description="Low complexity" evidence="7">
    <location>
        <begin position="136"/>
        <end position="152"/>
    </location>
</feature>
<keyword evidence="2 6" id="KW-0489">Methyltransferase</keyword>
<sequence>MSSHIPIHGNYHGYYAKRPSPHLSDTRLRLLPAGTFTNATVLDVGCNEGWVTCEIGLNGHDELAPEAQVYGAAKVVGVDIDESLVEAAWRRRRAVWSLQAPPTTSTTTLHPTEPRAAAEPNISDSPPKKKRKRTVPKNTPTTQAPVPPATQQHDADPVPDLPARAYFPASCLHEFGPQPIPPSIKGEVQGERGSGRGKTAFPHNVSFRAADWTATDIPEDKAGYDVIVVFSLTKWIHLHALDTGLTAFFQKLHRVLRPGGTLVLEPQPWESYTKARRMSPTLKENYSKLLLRPEGFGEVLREVGFAGPVRMGCGGEGGFERPVHVYTKL</sequence>
<feature type="compositionally biased region" description="Low complexity" evidence="7">
    <location>
        <begin position="101"/>
        <end position="111"/>
    </location>
</feature>
<evidence type="ECO:0000256" key="4">
    <source>
        <dbReference type="ARBA" id="ARBA00022691"/>
    </source>
</evidence>
<evidence type="ECO:0000256" key="6">
    <source>
        <dbReference type="RuleBase" id="RU367087"/>
    </source>
</evidence>
<reference evidence="9 10" key="1">
    <citation type="journal article" date="2020" name="ISME J.">
        <title>Uncovering the hidden diversity of litter-decomposition mechanisms in mushroom-forming fungi.</title>
        <authorList>
            <person name="Floudas D."/>
            <person name="Bentzer J."/>
            <person name="Ahren D."/>
            <person name="Johansson T."/>
            <person name="Persson P."/>
            <person name="Tunlid A."/>
        </authorList>
    </citation>
    <scope>NUCLEOTIDE SEQUENCE [LARGE SCALE GENOMIC DNA]</scope>
    <source>
        <strain evidence="9 10">CBS 175.51</strain>
    </source>
</reference>
<evidence type="ECO:0000313" key="10">
    <source>
        <dbReference type="Proteomes" id="UP000541558"/>
    </source>
</evidence>
<name>A0A8H5FGY5_9AGAR</name>
<dbReference type="PROSITE" id="PS51515">
    <property type="entry name" value="BIN3_SAM"/>
    <property type="match status" value="1"/>
</dbReference>
<dbReference type="InterPro" id="IPR024160">
    <property type="entry name" value="BIN3_SAM-bd_dom"/>
</dbReference>
<evidence type="ECO:0000256" key="5">
    <source>
        <dbReference type="PROSITE-ProRule" id="PRU00848"/>
    </source>
</evidence>
<dbReference type="InterPro" id="IPR010675">
    <property type="entry name" value="Bin3_C"/>
</dbReference>
<evidence type="ECO:0000313" key="9">
    <source>
        <dbReference type="EMBL" id="KAF5336386.1"/>
    </source>
</evidence>
<protein>
    <recommendedName>
        <fullName evidence="6">RNA methyltransferase</fullName>
        <ecNumber evidence="6">2.1.1.-</ecNumber>
    </recommendedName>
</protein>